<comment type="caution">
    <text evidence="2">The sequence shown here is derived from an EMBL/GenBank/DDBJ whole genome shotgun (WGS) entry which is preliminary data.</text>
</comment>
<keyword evidence="3" id="KW-1185">Reference proteome</keyword>
<dbReference type="Proteomes" id="UP000823775">
    <property type="component" value="Unassembled WGS sequence"/>
</dbReference>
<evidence type="ECO:0000313" key="3">
    <source>
        <dbReference type="Proteomes" id="UP000823775"/>
    </source>
</evidence>
<accession>A0ABS8T2J2</accession>
<feature type="region of interest" description="Disordered" evidence="1">
    <location>
        <begin position="70"/>
        <end position="128"/>
    </location>
</feature>
<dbReference type="EMBL" id="JACEIK010001062">
    <property type="protein sequence ID" value="MCD7465582.1"/>
    <property type="molecule type" value="Genomic_DNA"/>
</dbReference>
<sequence>MCGGRSCHGVGEDWQWSEKTGFAGAMAVGAGVVRRGSWRENGEGFGGCEVFVELVREGERRRILERKIAQEKQEQERQSQVITEPNKSELKNNRGNKESVNIEDAQENTQHNNEITNRKRKDQDHYGQ</sequence>
<proteinExistence type="predicted"/>
<gene>
    <name evidence="2" type="ORF">HAX54_001586</name>
</gene>
<name>A0ABS8T2J2_DATST</name>
<organism evidence="2 3">
    <name type="scientific">Datura stramonium</name>
    <name type="common">Jimsonweed</name>
    <name type="synonym">Common thornapple</name>
    <dbReference type="NCBI Taxonomy" id="4076"/>
    <lineage>
        <taxon>Eukaryota</taxon>
        <taxon>Viridiplantae</taxon>
        <taxon>Streptophyta</taxon>
        <taxon>Embryophyta</taxon>
        <taxon>Tracheophyta</taxon>
        <taxon>Spermatophyta</taxon>
        <taxon>Magnoliopsida</taxon>
        <taxon>eudicotyledons</taxon>
        <taxon>Gunneridae</taxon>
        <taxon>Pentapetalae</taxon>
        <taxon>asterids</taxon>
        <taxon>lamiids</taxon>
        <taxon>Solanales</taxon>
        <taxon>Solanaceae</taxon>
        <taxon>Solanoideae</taxon>
        <taxon>Datureae</taxon>
        <taxon>Datura</taxon>
    </lineage>
</organism>
<evidence type="ECO:0000256" key="1">
    <source>
        <dbReference type="SAM" id="MobiDB-lite"/>
    </source>
</evidence>
<reference evidence="2 3" key="1">
    <citation type="journal article" date="2021" name="BMC Genomics">
        <title>Datura genome reveals duplications of psychoactive alkaloid biosynthetic genes and high mutation rate following tissue culture.</title>
        <authorList>
            <person name="Rajewski A."/>
            <person name="Carter-House D."/>
            <person name="Stajich J."/>
            <person name="Litt A."/>
        </authorList>
    </citation>
    <scope>NUCLEOTIDE SEQUENCE [LARGE SCALE GENOMIC DNA]</scope>
    <source>
        <strain evidence="2">AR-01</strain>
    </source>
</reference>
<protein>
    <submittedName>
        <fullName evidence="2">Uncharacterized protein</fullName>
    </submittedName>
</protein>
<feature type="compositionally biased region" description="Basic and acidic residues" evidence="1">
    <location>
        <begin position="86"/>
        <end position="97"/>
    </location>
</feature>
<evidence type="ECO:0000313" key="2">
    <source>
        <dbReference type="EMBL" id="MCD7465582.1"/>
    </source>
</evidence>